<feature type="compositionally biased region" description="Low complexity" evidence="2">
    <location>
        <begin position="155"/>
        <end position="165"/>
    </location>
</feature>
<evidence type="ECO:0000313" key="3">
    <source>
        <dbReference type="EMBL" id="KAG5509853.1"/>
    </source>
</evidence>
<keyword evidence="4" id="KW-1185">Reference proteome</keyword>
<dbReference type="KEGG" id="phet:94293512"/>
<proteinExistence type="predicted"/>
<dbReference type="RefSeq" id="XP_067758860.1">
    <property type="nucleotide sequence ID" value="XM_067903435.1"/>
</dbReference>
<dbReference type="EMBL" id="JAFJZO010000012">
    <property type="protein sequence ID" value="KAG5509853.1"/>
    <property type="molecule type" value="Genomic_DNA"/>
</dbReference>
<dbReference type="GeneID" id="94293512"/>
<dbReference type="OrthoDB" id="266087at2759"/>
<feature type="compositionally biased region" description="Low complexity" evidence="2">
    <location>
        <begin position="583"/>
        <end position="595"/>
    </location>
</feature>
<feature type="compositionally biased region" description="Basic and acidic residues" evidence="2">
    <location>
        <begin position="662"/>
        <end position="672"/>
    </location>
</feature>
<protein>
    <submittedName>
        <fullName evidence="3">Uncharacterized protein</fullName>
    </submittedName>
</protein>
<dbReference type="Proteomes" id="UP000674318">
    <property type="component" value="Unassembled WGS sequence"/>
</dbReference>
<feature type="region of interest" description="Disordered" evidence="2">
    <location>
        <begin position="566"/>
        <end position="596"/>
    </location>
</feature>
<accession>A0A836IUJ8</accession>
<gene>
    <name evidence="3" type="ORF">JKF63_07498</name>
</gene>
<reference evidence="3 4" key="1">
    <citation type="submission" date="2021-02" db="EMBL/GenBank/DDBJ databases">
        <title>Porcisia hertigi Genome sequencing and assembly.</title>
        <authorList>
            <person name="Almutairi H."/>
            <person name="Gatherer D."/>
        </authorList>
    </citation>
    <scope>NUCLEOTIDE SEQUENCE [LARGE SCALE GENOMIC DNA]</scope>
    <source>
        <strain evidence="3 4">C119</strain>
    </source>
</reference>
<organism evidence="3 4">
    <name type="scientific">Porcisia hertigi</name>
    <dbReference type="NCBI Taxonomy" id="2761500"/>
    <lineage>
        <taxon>Eukaryota</taxon>
        <taxon>Discoba</taxon>
        <taxon>Euglenozoa</taxon>
        <taxon>Kinetoplastea</taxon>
        <taxon>Metakinetoplastina</taxon>
        <taxon>Trypanosomatida</taxon>
        <taxon>Trypanosomatidae</taxon>
        <taxon>Leishmaniinae</taxon>
        <taxon>Porcisia</taxon>
    </lineage>
</organism>
<feature type="region of interest" description="Disordered" evidence="2">
    <location>
        <begin position="662"/>
        <end position="729"/>
    </location>
</feature>
<evidence type="ECO:0000256" key="1">
    <source>
        <dbReference type="SAM" id="Coils"/>
    </source>
</evidence>
<evidence type="ECO:0000313" key="4">
    <source>
        <dbReference type="Proteomes" id="UP000674318"/>
    </source>
</evidence>
<keyword evidence="1" id="KW-0175">Coiled coil</keyword>
<feature type="coiled-coil region" evidence="1">
    <location>
        <begin position="445"/>
        <end position="472"/>
    </location>
</feature>
<sequence>MPATLSADAALQSTRAFSPLSEAHGYRSLHGEVNYYPTSAHKRRALRDTSSGEDAAKKHGTEAALSTFTNPAGGATGTSPSSPGLSQSSLQRTPEVDSVARRSSSQPLTFTPQRDRVCIKPASVSLGSTKGGAPLLHRYRTSRAEVSSRAQHRGASSPSASRASSIPVSTEVTMKGPTKIRRSLLHLRSAAPSEPCVALVSPRRGEVEQEALLHKPQATLPLAQAVPPSAAVCSPPRVGSSDLKVPLTHVRLVGAARASSSRLKRGNAAPSMPCGASGHAGGTSDGESVPVESQMCGSGEIQGVGAASSSSALTHPHSQQSKGVCTARCSRGSDSMPSEQSICEFIYMQRELRRCYDAIENSEVLIAQLRDDCALARAQLCQLRQECAQREREVEAQVRAELTEQRSALLLAQPRTNTHDEPDPKTAAASRSDDTAKEAAEACQKDTWQATIEELRRALREEQSANAESITRFTKTLAAKKRWKSRALELLKWRRLVCHKVFSSCTPALPALWAAGTSAVDAYGDPPAVSTMGKAVRGSEAEPNAVLSASDPPSVSPSLCRVLSPTNPLAKLTSPSEARGPRTSATSEISTASSAPLCEESTDTCVAHEGDENNSNSTFGVGITCQTASTAPGTLSSSATPLGHAAKAMRGGVVVWPPLVKEQEGSNRKAADSSRAQSSTTGASPEAKPSATVSAGKGGMQSLFSNSPFFPTAQSSGVRRNNKSATGYRATDGLQSLSRGCETAVVAAEPLRVMLDPLAFPPPPSSGGVGCTTHSTSSTPGSLPAPYGIPATVAPSSPERKLQELLRALLDKEQQLASIAEERTKYKRLYKAAGGWDSSHGDRCA</sequence>
<feature type="region of interest" description="Disordered" evidence="2">
    <location>
        <begin position="142"/>
        <end position="170"/>
    </location>
</feature>
<dbReference type="AlphaFoldDB" id="A0A836IUJ8"/>
<feature type="compositionally biased region" description="Polar residues" evidence="2">
    <location>
        <begin position="674"/>
        <end position="683"/>
    </location>
</feature>
<comment type="caution">
    <text evidence="3">The sequence shown here is derived from an EMBL/GenBank/DDBJ whole genome shotgun (WGS) entry which is preliminary data.</text>
</comment>
<feature type="compositionally biased region" description="Polar residues" evidence="2">
    <location>
        <begin position="101"/>
        <end position="112"/>
    </location>
</feature>
<evidence type="ECO:0000256" key="2">
    <source>
        <dbReference type="SAM" id="MobiDB-lite"/>
    </source>
</evidence>
<feature type="compositionally biased region" description="Polar residues" evidence="2">
    <location>
        <begin position="702"/>
        <end position="725"/>
    </location>
</feature>
<feature type="compositionally biased region" description="Low complexity" evidence="2">
    <location>
        <begin position="77"/>
        <end position="91"/>
    </location>
</feature>
<name>A0A836IUJ8_9TRYP</name>
<feature type="region of interest" description="Disordered" evidence="2">
    <location>
        <begin position="765"/>
        <end position="787"/>
    </location>
</feature>
<feature type="compositionally biased region" description="Polar residues" evidence="2">
    <location>
        <begin position="772"/>
        <end position="781"/>
    </location>
</feature>
<feature type="region of interest" description="Disordered" evidence="2">
    <location>
        <begin position="411"/>
        <end position="437"/>
    </location>
</feature>
<feature type="region of interest" description="Disordered" evidence="2">
    <location>
        <begin position="258"/>
        <end position="293"/>
    </location>
</feature>
<feature type="region of interest" description="Disordered" evidence="2">
    <location>
        <begin position="66"/>
        <end position="114"/>
    </location>
</feature>